<evidence type="ECO:0000256" key="3">
    <source>
        <dbReference type="ARBA" id="ARBA00022448"/>
    </source>
</evidence>
<dbReference type="InterPro" id="IPR043926">
    <property type="entry name" value="ABCG_dom"/>
</dbReference>
<keyword evidence="5" id="KW-0547">Nucleotide-binding</keyword>
<dbReference type="GO" id="GO:0005886">
    <property type="term" value="C:plasma membrane"/>
    <property type="evidence" value="ECO:0007669"/>
    <property type="project" value="TreeGrafter"/>
</dbReference>
<feature type="compositionally biased region" description="Polar residues" evidence="9">
    <location>
        <begin position="373"/>
        <end position="383"/>
    </location>
</feature>
<evidence type="ECO:0000256" key="2">
    <source>
        <dbReference type="ARBA" id="ARBA00005814"/>
    </source>
</evidence>
<name>A0A6G1S438_9ACAR</name>
<evidence type="ECO:0000256" key="7">
    <source>
        <dbReference type="ARBA" id="ARBA00022989"/>
    </source>
</evidence>
<feature type="compositionally biased region" description="Low complexity" evidence="9">
    <location>
        <begin position="803"/>
        <end position="816"/>
    </location>
</feature>
<evidence type="ECO:0000256" key="9">
    <source>
        <dbReference type="SAM" id="MobiDB-lite"/>
    </source>
</evidence>
<comment type="similarity">
    <text evidence="2">Belongs to the ABC transporter superfamily. ABCG family. Eye pigment precursor importer (TC 3.A.1.204) subfamily.</text>
</comment>
<dbReference type="EMBL" id="GGYP01000348">
    <property type="protein sequence ID" value="MDE45119.1"/>
    <property type="molecule type" value="Transcribed_RNA"/>
</dbReference>
<feature type="transmembrane region" description="Helical" evidence="10">
    <location>
        <begin position="1097"/>
        <end position="1124"/>
    </location>
</feature>
<feature type="transmembrane region" description="Helical" evidence="10">
    <location>
        <begin position="1291"/>
        <end position="1311"/>
    </location>
</feature>
<dbReference type="InterPro" id="IPR003593">
    <property type="entry name" value="AAA+_ATPase"/>
</dbReference>
<organism evidence="12">
    <name type="scientific">Aceria tosichella</name>
    <name type="common">wheat curl mite</name>
    <dbReference type="NCBI Taxonomy" id="561515"/>
    <lineage>
        <taxon>Eukaryota</taxon>
        <taxon>Metazoa</taxon>
        <taxon>Ecdysozoa</taxon>
        <taxon>Arthropoda</taxon>
        <taxon>Chelicerata</taxon>
        <taxon>Arachnida</taxon>
        <taxon>Acari</taxon>
        <taxon>Acariformes</taxon>
        <taxon>Trombidiformes</taxon>
        <taxon>Prostigmata</taxon>
        <taxon>Eupodina</taxon>
        <taxon>Eriophyoidea</taxon>
        <taxon>Eriophyidae</taxon>
        <taxon>Eriophyinae</taxon>
        <taxon>Aceriini</taxon>
        <taxon>Aceria</taxon>
    </lineage>
</organism>
<feature type="region of interest" description="Disordered" evidence="9">
    <location>
        <begin position="331"/>
        <end position="361"/>
    </location>
</feature>
<dbReference type="InterPro" id="IPR027417">
    <property type="entry name" value="P-loop_NTPase"/>
</dbReference>
<evidence type="ECO:0000256" key="4">
    <source>
        <dbReference type="ARBA" id="ARBA00022692"/>
    </source>
</evidence>
<protein>
    <submittedName>
        <fullName evidence="12">ATP-binding cassette sub-family G member 1</fullName>
    </submittedName>
</protein>
<dbReference type="PANTHER" id="PTHR48041">
    <property type="entry name" value="ABC TRANSPORTER G FAMILY MEMBER 28"/>
    <property type="match status" value="1"/>
</dbReference>
<dbReference type="GO" id="GO:0016887">
    <property type="term" value="F:ATP hydrolysis activity"/>
    <property type="evidence" value="ECO:0007669"/>
    <property type="project" value="InterPro"/>
</dbReference>
<dbReference type="SUPFAM" id="SSF52540">
    <property type="entry name" value="P-loop containing nucleoside triphosphate hydrolases"/>
    <property type="match status" value="1"/>
</dbReference>
<evidence type="ECO:0000256" key="10">
    <source>
        <dbReference type="SAM" id="Phobius"/>
    </source>
</evidence>
<dbReference type="InterPro" id="IPR017871">
    <property type="entry name" value="ABC_transporter-like_CS"/>
</dbReference>
<dbReference type="Pfam" id="PF01061">
    <property type="entry name" value="ABC2_membrane"/>
    <property type="match status" value="1"/>
</dbReference>
<feature type="transmembrane region" description="Helical" evidence="10">
    <location>
        <begin position="1042"/>
        <end position="1063"/>
    </location>
</feature>
<feature type="compositionally biased region" description="Low complexity" evidence="9">
    <location>
        <begin position="407"/>
        <end position="422"/>
    </location>
</feature>
<dbReference type="Pfam" id="PF19055">
    <property type="entry name" value="ABC2_membrane_7"/>
    <property type="match status" value="1"/>
</dbReference>
<evidence type="ECO:0000256" key="5">
    <source>
        <dbReference type="ARBA" id="ARBA00022741"/>
    </source>
</evidence>
<sequence length="1318" mass="144810">MYRRSRDGRMHNQNNFDSRDSLINPSCIVFSSPVASSTSSLETSAKSIRGQPFASGAFSEATRLNLNYELPGSIFNITPKDLSDTPNNISIPSQHRRVSVVAPFLISPSGSGSSKRIQHTLQSISSRQSRSRSPIVDRDGVGGSGAACEGEQVLLPIETLLRRRSRIAVQYYPTRREMPNPVGPGDGRREFGDPALPTRRSIININTAPTRPNLIELGSLSLEALNSTVDGNQNNFSQYGHDTNSRRFHQAQQCNIAGSVGHRRSINEEIAVTAAAPQPESLPLHLASSTEVNMLNSSGGGAAATVESGTTNTSHLDPLGSLERILASLETGAGGRNDNNISRVSTTAAATRRSSRDDQVNRLVGVAARRLSQPGSICSSSSRRPIELQDLPSSSMGRTTIDEQAASNGGRRQMSNRSSSRSETIRGGVTGGRPSSSYSSSLGASSSLTTSSSSVKLAASNAAAASEAAAESSSRRRSRGGARGSRQHEIATGFEIAWLDFTYSVEPNILEDPRWGMVNKLFHKERRMILKGLSGGFKSGQMVALMGPSGAGKTCLLESISGVRTTGIGGRMCLRGRKRAQLVIVPQYDDFMPQFSVEETIVYGSRMKNPAGTNHRQVANTVIEQLGLQACRHNNIQRCSGGQRKRVAIAQELVSKPNILILDEPTSGLDSSCCYHTVKVLRDVLDQSVKTDEPMVIVSTIHQPSAKVFKMFDLIYLLGKTGYMAYSGPPDELLPTISDVAGLECPKYSNPSDFMIELVAYDYGEEPVERLIEFERQKAIQYVKDFEKRSGLSAGSIVNRSISSTTTTTKAAATTTTEKESSSMNCENAAPPSATAAMGLNGSSSRASSIVSFSMTTLTTMPRLAPSKSDTHLADPNRHRMDQVQRRLKTSDLLNGVSHVIYKNNVTLSLRKATSNDNRRHPFIWHTWVHLHRSFLQAIRDPILNNMRILIHLGFAALLVLLYGKKSGEARGCPPVLGLPREITNPNNESMIDLADNVGYLFMCIMMITYVSLMSTVLTFPIDIKTVGKEYKNGWYGTISYFIGKTVADLPFIVFYPVVYCLITWFMTNQAQGQYWRFFSFTGMIIMNAMNSQSFGLILGALFVNSVTAATFLGPVITIPWYLFTGFTKRTHRLAEPFKSASKFLFTRHIFEGLLDTVYGHQRCNCSEFLRQYHELRFEEASRLGQLVSIETLSSLDYYDDLETVADVVNETLFPPKAGATPNWLERTVDAATSVFADGDDLDLASLMETNVKASSMFSFGLDFEPSCPSDYETYIIQDFRLRDRSVEKTFLIVLSMLCCIRVLTFVLVAWKIRTRQL</sequence>
<gene>
    <name evidence="12" type="primary">Abcg1_3</name>
    <name evidence="12" type="ORF">g.3031</name>
</gene>
<keyword evidence="6 12" id="KW-0067">ATP-binding</keyword>
<feature type="compositionally biased region" description="Low complexity" evidence="9">
    <location>
        <begin position="432"/>
        <end position="447"/>
    </location>
</feature>
<evidence type="ECO:0000256" key="1">
    <source>
        <dbReference type="ARBA" id="ARBA00004141"/>
    </source>
</evidence>
<feature type="region of interest" description="Disordered" evidence="9">
    <location>
        <begin position="803"/>
        <end position="830"/>
    </location>
</feature>
<comment type="subcellular location">
    <subcellularLocation>
        <location evidence="1">Membrane</location>
        <topology evidence="1">Multi-pass membrane protein</topology>
    </subcellularLocation>
</comment>
<dbReference type="PANTHER" id="PTHR48041:SF78">
    <property type="entry name" value="ABC TRANSPORTER EXPRESSED IN TRACHEA, ISOFORM A"/>
    <property type="match status" value="1"/>
</dbReference>
<feature type="transmembrane region" description="Helical" evidence="10">
    <location>
        <begin position="1000"/>
        <end position="1022"/>
    </location>
</feature>
<feature type="region of interest" description="Disordered" evidence="9">
    <location>
        <begin position="109"/>
        <end position="143"/>
    </location>
</feature>
<dbReference type="SMART" id="SM00382">
    <property type="entry name" value="AAA"/>
    <property type="match status" value="1"/>
</dbReference>
<keyword evidence="8 10" id="KW-0472">Membrane</keyword>
<feature type="transmembrane region" description="Helical" evidence="10">
    <location>
        <begin position="1075"/>
        <end position="1091"/>
    </location>
</feature>
<dbReference type="Pfam" id="PF00005">
    <property type="entry name" value="ABC_tran"/>
    <property type="match status" value="1"/>
</dbReference>
<feature type="compositionally biased region" description="Polar residues" evidence="9">
    <location>
        <begin position="109"/>
        <end position="121"/>
    </location>
</feature>
<accession>A0A6G1S438</accession>
<dbReference type="PROSITE" id="PS50893">
    <property type="entry name" value="ABC_TRANSPORTER_2"/>
    <property type="match status" value="1"/>
</dbReference>
<keyword evidence="7 10" id="KW-1133">Transmembrane helix</keyword>
<evidence type="ECO:0000256" key="8">
    <source>
        <dbReference type="ARBA" id="ARBA00023136"/>
    </source>
</evidence>
<keyword evidence="4 10" id="KW-0812">Transmembrane</keyword>
<feature type="region of interest" description="Disordered" evidence="9">
    <location>
        <begin position="466"/>
        <end position="486"/>
    </location>
</feature>
<dbReference type="InterPro" id="IPR050352">
    <property type="entry name" value="ABCG_transporters"/>
</dbReference>
<feature type="transmembrane region" description="Helical" evidence="10">
    <location>
        <begin position="947"/>
        <end position="964"/>
    </location>
</feature>
<feature type="domain" description="ABC transporter" evidence="11">
    <location>
        <begin position="513"/>
        <end position="745"/>
    </location>
</feature>
<keyword evidence="3" id="KW-0813">Transport</keyword>
<dbReference type="InterPro" id="IPR013525">
    <property type="entry name" value="ABC2_TM"/>
</dbReference>
<proteinExistence type="inferred from homology"/>
<dbReference type="InterPro" id="IPR003439">
    <property type="entry name" value="ABC_transporter-like_ATP-bd"/>
</dbReference>
<evidence type="ECO:0000256" key="6">
    <source>
        <dbReference type="ARBA" id="ARBA00022840"/>
    </source>
</evidence>
<dbReference type="PROSITE" id="PS00211">
    <property type="entry name" value="ABC_TRANSPORTER_1"/>
    <property type="match status" value="1"/>
</dbReference>
<dbReference type="GO" id="GO:0140359">
    <property type="term" value="F:ABC-type transporter activity"/>
    <property type="evidence" value="ECO:0007669"/>
    <property type="project" value="InterPro"/>
</dbReference>
<evidence type="ECO:0000259" key="11">
    <source>
        <dbReference type="PROSITE" id="PS50893"/>
    </source>
</evidence>
<feature type="compositionally biased region" description="Low complexity" evidence="9">
    <location>
        <begin position="122"/>
        <end position="133"/>
    </location>
</feature>
<evidence type="ECO:0000313" key="12">
    <source>
        <dbReference type="EMBL" id="MDE45119.1"/>
    </source>
</evidence>
<dbReference type="GO" id="GO:0005524">
    <property type="term" value="F:ATP binding"/>
    <property type="evidence" value="ECO:0007669"/>
    <property type="project" value="UniProtKB-KW"/>
</dbReference>
<feature type="region of interest" description="Disordered" evidence="9">
    <location>
        <begin position="298"/>
        <end position="317"/>
    </location>
</feature>
<dbReference type="Gene3D" id="3.40.50.300">
    <property type="entry name" value="P-loop containing nucleotide triphosphate hydrolases"/>
    <property type="match status" value="1"/>
</dbReference>
<reference evidence="12" key="1">
    <citation type="submission" date="2018-10" db="EMBL/GenBank/DDBJ databases">
        <title>Transcriptome assembly of Aceria tosichella (Wheat curl mite) Type 2.</title>
        <authorList>
            <person name="Scully E.D."/>
            <person name="Geib S.M."/>
            <person name="Palmer N.A."/>
            <person name="Gupta A.K."/>
            <person name="Sarath G."/>
            <person name="Tatineni S."/>
        </authorList>
    </citation>
    <scope>NUCLEOTIDE SEQUENCE</scope>
    <source>
        <strain evidence="12">LincolnNE</strain>
    </source>
</reference>
<feature type="region of interest" description="Disordered" evidence="9">
    <location>
        <begin position="373"/>
        <end position="447"/>
    </location>
</feature>